<dbReference type="EMBL" id="VLLF01000003">
    <property type="protein sequence ID" value="TWI89395.1"/>
    <property type="molecule type" value="Genomic_DNA"/>
</dbReference>
<evidence type="ECO:0000256" key="1">
    <source>
        <dbReference type="SAM" id="SignalP"/>
    </source>
</evidence>
<dbReference type="OrthoDB" id="7864982at2"/>
<accession>A0A562T772</accession>
<gene>
    <name evidence="2" type="ORF">JM93_01598</name>
</gene>
<comment type="caution">
    <text evidence="2">The sequence shown here is derived from an EMBL/GenBank/DDBJ whole genome shotgun (WGS) entry which is preliminary data.</text>
</comment>
<evidence type="ECO:0000313" key="2">
    <source>
        <dbReference type="EMBL" id="TWI89395.1"/>
    </source>
</evidence>
<keyword evidence="1" id="KW-0732">Signal</keyword>
<dbReference type="AlphaFoldDB" id="A0A562T772"/>
<organism evidence="2 3">
    <name type="scientific">Roseibium hamelinense</name>
    <dbReference type="NCBI Taxonomy" id="150831"/>
    <lineage>
        <taxon>Bacteria</taxon>
        <taxon>Pseudomonadati</taxon>
        <taxon>Pseudomonadota</taxon>
        <taxon>Alphaproteobacteria</taxon>
        <taxon>Hyphomicrobiales</taxon>
        <taxon>Stappiaceae</taxon>
        <taxon>Roseibium</taxon>
    </lineage>
</organism>
<dbReference type="Proteomes" id="UP000320593">
    <property type="component" value="Unassembled WGS sequence"/>
</dbReference>
<proteinExistence type="predicted"/>
<name>A0A562T772_9HYPH</name>
<protein>
    <recommendedName>
        <fullName evidence="4">Peptidase YpeB-like protein</fullName>
    </recommendedName>
</protein>
<reference evidence="2 3" key="1">
    <citation type="submission" date="2019-07" db="EMBL/GenBank/DDBJ databases">
        <title>Genomic Encyclopedia of Archaeal and Bacterial Type Strains, Phase II (KMG-II): from individual species to whole genera.</title>
        <authorList>
            <person name="Goeker M."/>
        </authorList>
    </citation>
    <scope>NUCLEOTIDE SEQUENCE [LARGE SCALE GENOMIC DNA]</scope>
    <source>
        <strain evidence="2 3">ATCC BAA-252</strain>
    </source>
</reference>
<sequence>MKHFISTLIFALILTVPAHAACLSQAEARQAVASGQARSLGSVQGQAGGEIVKAQLCLEGGRYVYRLSVLVNGKVTTKVVNASN</sequence>
<evidence type="ECO:0000313" key="3">
    <source>
        <dbReference type="Proteomes" id="UP000320593"/>
    </source>
</evidence>
<feature type="signal peptide" evidence="1">
    <location>
        <begin position="1"/>
        <end position="20"/>
    </location>
</feature>
<evidence type="ECO:0008006" key="4">
    <source>
        <dbReference type="Google" id="ProtNLM"/>
    </source>
</evidence>
<dbReference type="RefSeq" id="WP_145341988.1">
    <property type="nucleotide sequence ID" value="NZ_SMLY01000075.1"/>
</dbReference>
<keyword evidence="3" id="KW-1185">Reference proteome</keyword>
<feature type="chain" id="PRO_5021959205" description="Peptidase YpeB-like protein" evidence="1">
    <location>
        <begin position="21"/>
        <end position="84"/>
    </location>
</feature>